<dbReference type="Ensembl" id="ENSCLMT00005039174.1">
    <property type="protein sequence ID" value="ENSCLMP00005037708.1"/>
    <property type="gene ID" value="ENSCLMG00005017914.1"/>
</dbReference>
<feature type="compositionally biased region" description="Basic and acidic residues" evidence="6">
    <location>
        <begin position="414"/>
        <end position="429"/>
    </location>
</feature>
<keyword evidence="3" id="KW-0963">Cytoplasm</keyword>
<feature type="region of interest" description="Disordered" evidence="6">
    <location>
        <begin position="1115"/>
        <end position="1258"/>
    </location>
</feature>
<dbReference type="SUPFAM" id="SSF89837">
    <property type="entry name" value="Doublecortin (DC)"/>
    <property type="match status" value="1"/>
</dbReference>
<evidence type="ECO:0000256" key="6">
    <source>
        <dbReference type="SAM" id="MobiDB-lite"/>
    </source>
</evidence>
<feature type="compositionally biased region" description="Acidic residues" evidence="6">
    <location>
        <begin position="519"/>
        <end position="528"/>
    </location>
</feature>
<dbReference type="AlphaFoldDB" id="A0A8C3A6W1"/>
<dbReference type="GO" id="GO:0060041">
    <property type="term" value="P:retina development in camera-type eye"/>
    <property type="evidence" value="ECO:0007669"/>
    <property type="project" value="TreeGrafter"/>
</dbReference>
<dbReference type="InterPro" id="IPR036572">
    <property type="entry name" value="Doublecortin_dom_sf"/>
</dbReference>
<feature type="compositionally biased region" description="Basic and acidic residues" evidence="6">
    <location>
        <begin position="1239"/>
        <end position="1252"/>
    </location>
</feature>
<feature type="compositionally biased region" description="Basic and acidic residues" evidence="6">
    <location>
        <begin position="476"/>
        <end position="491"/>
    </location>
</feature>
<evidence type="ECO:0000256" key="5">
    <source>
        <dbReference type="ARBA" id="ARBA00023273"/>
    </source>
</evidence>
<evidence type="ECO:0000259" key="7">
    <source>
        <dbReference type="PROSITE" id="PS50309"/>
    </source>
</evidence>
<dbReference type="GO" id="GO:0035556">
    <property type="term" value="P:intracellular signal transduction"/>
    <property type="evidence" value="ECO:0007669"/>
    <property type="project" value="InterPro"/>
</dbReference>
<evidence type="ECO:0000313" key="9">
    <source>
        <dbReference type="Proteomes" id="UP000694565"/>
    </source>
</evidence>
<feature type="compositionally biased region" description="Low complexity" evidence="6">
    <location>
        <begin position="803"/>
        <end position="825"/>
    </location>
</feature>
<evidence type="ECO:0000256" key="1">
    <source>
        <dbReference type="ARBA" id="ARBA00004316"/>
    </source>
</evidence>
<keyword evidence="4" id="KW-0677">Repeat</keyword>
<feature type="compositionally biased region" description="Basic and acidic residues" evidence="6">
    <location>
        <begin position="225"/>
        <end position="234"/>
    </location>
</feature>
<keyword evidence="9" id="KW-1185">Reference proteome</keyword>
<dbReference type="Gene3D" id="3.10.20.230">
    <property type="entry name" value="Doublecortin domain"/>
    <property type="match status" value="1"/>
</dbReference>
<dbReference type="SMART" id="SM00537">
    <property type="entry name" value="DCX"/>
    <property type="match status" value="1"/>
</dbReference>
<feature type="compositionally biased region" description="Acidic residues" evidence="6">
    <location>
        <begin position="844"/>
        <end position="853"/>
    </location>
</feature>
<feature type="compositionally biased region" description="Basic and acidic residues" evidence="6">
    <location>
        <begin position="366"/>
        <end position="381"/>
    </location>
</feature>
<dbReference type="InterPro" id="IPR003533">
    <property type="entry name" value="Doublecortin_dom"/>
</dbReference>
<sequence>TPTALKVAGRLPPKMSSHKRNFECFNAIGSEGSHKSSLPFKHCTDRLPRIHHHGMVAHHEPLEECYLCSQCRHTQEHPVAHAGLIHHHRYNKTVVLVKNSDPSSRKTIVLHRRSLRSFGLFLEEVSELMQYRVRKLCTLEGHKIDNVQSLMQCPSVLVCVGREPSHQSIVENCQKTSDDKPSSVRSRSSGCREKHGGRRKSSLSLTSSLPDGTDSPENVDSYLHSGDEMRDDDIEKRVRVNKDGSLSMEMKVRFRLPNDETIHWSTEVRKTTGGTGEFLQRHNNPCFAQVSDKSYSESENISTGEQDEAYIPRHYQRHTEEPHCPHWESEGRALSSMSAQSVQSNISVRSNRSKCSAHVPAEESSESPHEENDKEQTDERAASSMSAESVQSHVSDISLKSAERAPSALSAKSAKSDVSTKSKASEVHSVKTYGTPDEGDDEEEAPERPQSAMSTKTAKSSISAKSTKSRGLNGPAEEHLSDHEEHAERAPSHISVRSAKSAKSNVSAKSRQSKVSEVPLEDSSEESDLSQTLSSSDMVKEMVEIPASGESKSHISKRMTNGQLEAADIGSAKENTSDKSSKCKHKNTNADDFDLGPSSLPNASSTEVVSEWLNSIPEDGDACMYDVDEFNENCDGQNNVHTAEEINRMDDNENNDSAAATTKDTNEGAMMNNVPTDDIQTSPEAPNADTVCTQRDEASKVFNSSVQVMKVLLNPKLDRCNSLPEISSVCGRKLSTSARGLLDCLVKLQLIDHTPENANEKNERYQELMNILKSLWLCETPENEQKILKKGDHRSVDDEFNHTSSSGVDVNSGSTGSGNSSDSVNANVAKPQTRTNTVGKVQEVCEDEDEAEEEAKTQWTSEQDVVGMHEEKQKEDDPASDDTIRSNGSPRELSETPPSSDKGSGNDSKSISQTPDPAWVLTLLTKIEKQFMAHYIEAMSEFKVRWNLDSNEQIDQMISELKNEVQKRIQTSINRELKKIQGQAGAPRPPKEAMSRGSATRTEGRRRRLKVIFKPSIEPQEEKRDDSTTCTSYSDQRTENEDEHCPCDTCIKIDISSRPPLPAEVMNVAPIFMDFDLRRILVMKNGDPGNTSAITCTSHSDNETETKAAETFIGADESKEETDEEKHAEEDDVAATTENESVEAEMVDRDEEIPATSADESEDENDAMTDASTKEPAEIATTEDELVVEKEIAVTSEDELKEEAAVVETENESDSEDAGEEDILATTADESADDTTAIADHELSQETERAEIEGEISV</sequence>
<accession>A0A8C3A6W1</accession>
<dbReference type="GO" id="GO:0035082">
    <property type="term" value="P:axoneme assembly"/>
    <property type="evidence" value="ECO:0007669"/>
    <property type="project" value="TreeGrafter"/>
</dbReference>
<feature type="compositionally biased region" description="Acidic residues" evidence="6">
    <location>
        <begin position="1209"/>
        <end position="1223"/>
    </location>
</feature>
<feature type="domain" description="Doublecortin" evidence="7">
    <location>
        <begin position="92"/>
        <end position="164"/>
    </location>
</feature>
<protein>
    <recommendedName>
        <fullName evidence="7">Doublecortin domain-containing protein</fullName>
    </recommendedName>
</protein>
<feature type="compositionally biased region" description="Acidic residues" evidence="6">
    <location>
        <begin position="1140"/>
        <end position="1167"/>
    </location>
</feature>
<proteinExistence type="predicted"/>
<reference evidence="8" key="2">
    <citation type="submission" date="2025-09" db="UniProtKB">
        <authorList>
            <consortium name="Ensembl"/>
        </authorList>
    </citation>
    <scope>IDENTIFICATION</scope>
</reference>
<dbReference type="PANTHER" id="PTHR23005:SF3">
    <property type="entry name" value="RETINITIS PIGMENTOSA 1-LIKE 1 PROTEIN"/>
    <property type="match status" value="1"/>
</dbReference>
<feature type="compositionally biased region" description="Low complexity" evidence="6">
    <location>
        <begin position="448"/>
        <end position="466"/>
    </location>
</feature>
<dbReference type="Proteomes" id="UP000694565">
    <property type="component" value="Unplaced"/>
</dbReference>
<feature type="compositionally biased region" description="Basic and acidic residues" evidence="6">
    <location>
        <begin position="867"/>
        <end position="877"/>
    </location>
</feature>
<feature type="region of interest" description="Disordered" evidence="6">
    <location>
        <begin position="790"/>
        <end position="914"/>
    </location>
</feature>
<dbReference type="PANTHER" id="PTHR23005">
    <property type="entry name" value="RETINITIS PIGMENTOSA 1 PROTEIN"/>
    <property type="match status" value="1"/>
</dbReference>
<feature type="region of interest" description="Disordered" evidence="6">
    <location>
        <begin position="317"/>
        <end position="603"/>
    </location>
</feature>
<evidence type="ECO:0000256" key="4">
    <source>
        <dbReference type="ARBA" id="ARBA00022737"/>
    </source>
</evidence>
<feature type="region of interest" description="Disordered" evidence="6">
    <location>
        <begin position="979"/>
        <end position="1044"/>
    </location>
</feature>
<name>A0A8C3A6W1_CYCLU</name>
<feature type="compositionally biased region" description="Basic and acidic residues" evidence="6">
    <location>
        <begin position="790"/>
        <end position="801"/>
    </location>
</feature>
<feature type="compositionally biased region" description="Polar residues" evidence="6">
    <location>
        <begin position="383"/>
        <end position="395"/>
    </location>
</feature>
<feature type="compositionally biased region" description="Low complexity" evidence="6">
    <location>
        <begin position="1225"/>
        <end position="1238"/>
    </location>
</feature>
<feature type="region of interest" description="Disordered" evidence="6">
    <location>
        <begin position="173"/>
        <end position="234"/>
    </location>
</feature>
<feature type="compositionally biased region" description="Polar residues" evidence="6">
    <location>
        <begin position="335"/>
        <end position="354"/>
    </location>
</feature>
<dbReference type="Pfam" id="PF03607">
    <property type="entry name" value="DCX"/>
    <property type="match status" value="1"/>
</dbReference>
<feature type="compositionally biased region" description="Low complexity" evidence="6">
    <location>
        <begin position="899"/>
        <end position="912"/>
    </location>
</feature>
<feature type="compositionally biased region" description="Basic and acidic residues" evidence="6">
    <location>
        <begin position="317"/>
        <end position="331"/>
    </location>
</feature>
<evidence type="ECO:0000313" key="8">
    <source>
        <dbReference type="Ensembl" id="ENSCLMP00005037708.1"/>
    </source>
</evidence>
<comment type="subcellular location">
    <subcellularLocation>
        <location evidence="1">Cell projection</location>
    </subcellularLocation>
    <subcellularLocation>
        <location evidence="2">Cytoplasm</location>
    </subcellularLocation>
</comment>
<keyword evidence="5" id="KW-0966">Cell projection</keyword>
<feature type="compositionally biased region" description="Low complexity" evidence="6">
    <location>
        <begin position="495"/>
        <end position="510"/>
    </location>
</feature>
<organism evidence="8 9">
    <name type="scientific">Cyclopterus lumpus</name>
    <name type="common">Lumpsucker</name>
    <dbReference type="NCBI Taxonomy" id="8103"/>
    <lineage>
        <taxon>Eukaryota</taxon>
        <taxon>Metazoa</taxon>
        <taxon>Chordata</taxon>
        <taxon>Craniata</taxon>
        <taxon>Vertebrata</taxon>
        <taxon>Euteleostomi</taxon>
        <taxon>Actinopterygii</taxon>
        <taxon>Neopterygii</taxon>
        <taxon>Teleostei</taxon>
        <taxon>Neoteleostei</taxon>
        <taxon>Acanthomorphata</taxon>
        <taxon>Eupercaria</taxon>
        <taxon>Perciformes</taxon>
        <taxon>Cottioidei</taxon>
        <taxon>Cottales</taxon>
        <taxon>Cyclopteridae</taxon>
        <taxon>Cyclopterus</taxon>
    </lineage>
</organism>
<dbReference type="GO" id="GO:0042461">
    <property type="term" value="P:photoreceptor cell development"/>
    <property type="evidence" value="ECO:0007669"/>
    <property type="project" value="TreeGrafter"/>
</dbReference>
<evidence type="ECO:0000256" key="3">
    <source>
        <dbReference type="ARBA" id="ARBA00022490"/>
    </source>
</evidence>
<evidence type="ECO:0000256" key="2">
    <source>
        <dbReference type="ARBA" id="ARBA00004496"/>
    </source>
</evidence>
<dbReference type="PROSITE" id="PS50309">
    <property type="entry name" value="DC"/>
    <property type="match status" value="1"/>
</dbReference>
<dbReference type="GeneTree" id="ENSGT00940000154242"/>
<dbReference type="GO" id="GO:0005930">
    <property type="term" value="C:axoneme"/>
    <property type="evidence" value="ECO:0007669"/>
    <property type="project" value="TreeGrafter"/>
</dbReference>
<feature type="compositionally biased region" description="Polar residues" evidence="6">
    <location>
        <begin position="830"/>
        <end position="839"/>
    </location>
</feature>
<reference evidence="8" key="1">
    <citation type="submission" date="2025-08" db="UniProtKB">
        <authorList>
            <consortium name="Ensembl"/>
        </authorList>
    </citation>
    <scope>IDENTIFICATION</scope>
</reference>